<dbReference type="CDD" id="cd00082">
    <property type="entry name" value="HisKA"/>
    <property type="match status" value="1"/>
</dbReference>
<reference evidence="12" key="1">
    <citation type="submission" date="2023-08" db="EMBL/GenBank/DDBJ databases">
        <title>WGS of pathogenic bacterial species, Los Angeles County Public Health Laboratories.</title>
        <authorList>
            <person name="Garrigues J.M."/>
            <person name="Green N.M."/>
        </authorList>
    </citation>
    <scope>NUCLEOTIDE SEQUENCE</scope>
    <source>
        <strain evidence="12">LACPHL-BACT-2023-00068</strain>
    </source>
</reference>
<evidence type="ECO:0000256" key="8">
    <source>
        <dbReference type="ARBA" id="ARBA00023012"/>
    </source>
</evidence>
<dbReference type="GO" id="GO:0000156">
    <property type="term" value="F:phosphorelay response regulator activity"/>
    <property type="evidence" value="ECO:0007669"/>
    <property type="project" value="TreeGrafter"/>
</dbReference>
<dbReference type="SUPFAM" id="SSF55874">
    <property type="entry name" value="ATPase domain of HSP90 chaperone/DNA topoisomerase II/histidine kinase"/>
    <property type="match status" value="1"/>
</dbReference>
<keyword evidence="10" id="KW-0472">Membrane</keyword>
<organism evidence="12 13">
    <name type="scientific">Pluralibacter gergoviae</name>
    <name type="common">Enterobacter gergoviae</name>
    <dbReference type="NCBI Taxonomy" id="61647"/>
    <lineage>
        <taxon>Bacteria</taxon>
        <taxon>Pseudomonadati</taxon>
        <taxon>Pseudomonadota</taxon>
        <taxon>Gammaproteobacteria</taxon>
        <taxon>Enterobacterales</taxon>
        <taxon>Enterobacteriaceae</taxon>
        <taxon>Pluralibacter</taxon>
    </lineage>
</organism>
<keyword evidence="7" id="KW-0067">ATP-binding</keyword>
<proteinExistence type="predicted"/>
<dbReference type="PANTHER" id="PTHR42878:SF7">
    <property type="entry name" value="SENSOR HISTIDINE KINASE GLRK"/>
    <property type="match status" value="1"/>
</dbReference>
<accession>A0AAW8HT80</accession>
<dbReference type="InterPro" id="IPR003661">
    <property type="entry name" value="HisK_dim/P_dom"/>
</dbReference>
<sequence>MKRWSLFPRSLRQLVMLSFVLILLPLLVLAWQAWQSLNALSDRAAVTNRTTLVEARRSEAMANAALEMERSYRQYCVLDDATLASVYQGQRKRYSDMLRAHEGVLPDALLYQQLRRHLDALAQLRCKNSGPDAGAVAELDAFAAANSAMVQATRTVVFSRGQQLQQEIAERGQFFGWLALVLFLLSLTMMLLFTRMIIGPVKGIESMINRLGEGESLSGSGVFKGPRELRSVGKRILWLSERLTWLESQRHQFLRHLSHELKTPLASMREGTELLADRIVGPLTPEQQEVVAILDSSSRNLQTLIEQLLDYNRKLADTAAELQPVALAPLVEKMIAAHSLPARAKMMNTRVEMNAPGCQAEPTLLLSAIDNLYSNAIHYGDNATDILLRSRQQGNSVIIEIVNSGPPVPEAEKNMIFEPFYQGSRQRKGAVKGSGLGLSIARDCVRRMKGSLQLVDERPGTVCFRITLARPDAGNPTQ</sequence>
<dbReference type="PROSITE" id="PS50109">
    <property type="entry name" value="HIS_KIN"/>
    <property type="match status" value="1"/>
</dbReference>
<dbReference type="PANTHER" id="PTHR42878">
    <property type="entry name" value="TWO-COMPONENT HISTIDINE KINASE"/>
    <property type="match status" value="1"/>
</dbReference>
<keyword evidence="10" id="KW-1133">Transmembrane helix</keyword>
<dbReference type="GO" id="GO:0005524">
    <property type="term" value="F:ATP binding"/>
    <property type="evidence" value="ECO:0007669"/>
    <property type="project" value="UniProtKB-KW"/>
</dbReference>
<dbReference type="EMBL" id="JAVDNV010000019">
    <property type="protein sequence ID" value="MDQ2311679.1"/>
    <property type="molecule type" value="Genomic_DNA"/>
</dbReference>
<keyword evidence="3" id="KW-0597">Phosphoprotein</keyword>
<comment type="catalytic activity">
    <reaction evidence="1">
        <text>ATP + protein L-histidine = ADP + protein N-phospho-L-histidine.</text>
        <dbReference type="EC" id="2.7.13.3"/>
    </reaction>
</comment>
<keyword evidence="9" id="KW-0175">Coiled coil</keyword>
<dbReference type="Gene3D" id="1.10.287.130">
    <property type="match status" value="1"/>
</dbReference>
<dbReference type="EC" id="2.7.13.3" evidence="2"/>
<dbReference type="Pfam" id="PF02518">
    <property type="entry name" value="HATPase_c"/>
    <property type="match status" value="1"/>
</dbReference>
<dbReference type="GO" id="GO:0007234">
    <property type="term" value="P:osmosensory signaling via phosphorelay pathway"/>
    <property type="evidence" value="ECO:0007669"/>
    <property type="project" value="TreeGrafter"/>
</dbReference>
<evidence type="ECO:0000313" key="12">
    <source>
        <dbReference type="EMBL" id="MDQ2311679.1"/>
    </source>
</evidence>
<dbReference type="AlphaFoldDB" id="A0AAW8HT80"/>
<dbReference type="InterPro" id="IPR003594">
    <property type="entry name" value="HATPase_dom"/>
</dbReference>
<dbReference type="GO" id="GO:0000155">
    <property type="term" value="F:phosphorelay sensor kinase activity"/>
    <property type="evidence" value="ECO:0007669"/>
    <property type="project" value="InterPro"/>
</dbReference>
<evidence type="ECO:0000256" key="6">
    <source>
        <dbReference type="ARBA" id="ARBA00022777"/>
    </source>
</evidence>
<feature type="transmembrane region" description="Helical" evidence="10">
    <location>
        <begin position="174"/>
        <end position="193"/>
    </location>
</feature>
<dbReference type="Gene3D" id="3.30.565.10">
    <property type="entry name" value="Histidine kinase-like ATPase, C-terminal domain"/>
    <property type="match status" value="1"/>
</dbReference>
<dbReference type="PRINTS" id="PR00344">
    <property type="entry name" value="BCTRLSENSOR"/>
</dbReference>
<evidence type="ECO:0000313" key="13">
    <source>
        <dbReference type="Proteomes" id="UP001236270"/>
    </source>
</evidence>
<evidence type="ECO:0000256" key="7">
    <source>
        <dbReference type="ARBA" id="ARBA00022840"/>
    </source>
</evidence>
<dbReference type="SUPFAM" id="SSF47384">
    <property type="entry name" value="Homodimeric domain of signal transducing histidine kinase"/>
    <property type="match status" value="1"/>
</dbReference>
<dbReference type="GeneID" id="61386273"/>
<feature type="domain" description="Histidine kinase" evidence="11">
    <location>
        <begin position="256"/>
        <end position="472"/>
    </location>
</feature>
<dbReference type="SMART" id="SM00388">
    <property type="entry name" value="HisKA"/>
    <property type="match status" value="1"/>
</dbReference>
<keyword evidence="6 12" id="KW-0418">Kinase</keyword>
<feature type="coiled-coil region" evidence="9">
    <location>
        <begin position="294"/>
        <end position="321"/>
    </location>
</feature>
<dbReference type="RefSeq" id="WP_048254448.1">
    <property type="nucleotide sequence ID" value="NZ_CBCSIS010000016.1"/>
</dbReference>
<keyword evidence="5" id="KW-0547">Nucleotide-binding</keyword>
<keyword evidence="8" id="KW-0902">Two-component regulatory system</keyword>
<dbReference type="SMART" id="SM00387">
    <property type="entry name" value="HATPase_c"/>
    <property type="match status" value="1"/>
</dbReference>
<keyword evidence="4" id="KW-0808">Transferase</keyword>
<dbReference type="InterPro" id="IPR036890">
    <property type="entry name" value="HATPase_C_sf"/>
</dbReference>
<dbReference type="GO" id="GO:0030295">
    <property type="term" value="F:protein kinase activator activity"/>
    <property type="evidence" value="ECO:0007669"/>
    <property type="project" value="TreeGrafter"/>
</dbReference>
<evidence type="ECO:0000256" key="1">
    <source>
        <dbReference type="ARBA" id="ARBA00000085"/>
    </source>
</evidence>
<evidence type="ECO:0000256" key="10">
    <source>
        <dbReference type="SAM" id="Phobius"/>
    </source>
</evidence>
<evidence type="ECO:0000256" key="4">
    <source>
        <dbReference type="ARBA" id="ARBA00022679"/>
    </source>
</evidence>
<comment type="caution">
    <text evidence="12">The sequence shown here is derived from an EMBL/GenBank/DDBJ whole genome shotgun (WGS) entry which is preliminary data.</text>
</comment>
<dbReference type="FunFam" id="1.10.287.130:FF:000039">
    <property type="entry name" value="Sensor-like histidine kinase YfhK"/>
    <property type="match status" value="1"/>
</dbReference>
<evidence type="ECO:0000259" key="11">
    <source>
        <dbReference type="PROSITE" id="PS50109"/>
    </source>
</evidence>
<evidence type="ECO:0000256" key="2">
    <source>
        <dbReference type="ARBA" id="ARBA00012438"/>
    </source>
</evidence>
<dbReference type="InterPro" id="IPR036097">
    <property type="entry name" value="HisK_dim/P_sf"/>
</dbReference>
<keyword evidence="10" id="KW-0812">Transmembrane</keyword>
<name>A0AAW8HT80_PLUGE</name>
<evidence type="ECO:0000256" key="3">
    <source>
        <dbReference type="ARBA" id="ARBA00022553"/>
    </source>
</evidence>
<dbReference type="Pfam" id="PF00512">
    <property type="entry name" value="HisKA"/>
    <property type="match status" value="1"/>
</dbReference>
<dbReference type="InterPro" id="IPR004358">
    <property type="entry name" value="Sig_transdc_His_kin-like_C"/>
</dbReference>
<dbReference type="CDD" id="cd00075">
    <property type="entry name" value="HATPase"/>
    <property type="match status" value="1"/>
</dbReference>
<dbReference type="InterPro" id="IPR050351">
    <property type="entry name" value="BphY/WalK/GraS-like"/>
</dbReference>
<dbReference type="InterPro" id="IPR005467">
    <property type="entry name" value="His_kinase_dom"/>
</dbReference>
<dbReference type="Proteomes" id="UP001236270">
    <property type="component" value="Unassembled WGS sequence"/>
</dbReference>
<evidence type="ECO:0000256" key="9">
    <source>
        <dbReference type="SAM" id="Coils"/>
    </source>
</evidence>
<gene>
    <name evidence="12" type="ORF">RBJ30_21650</name>
</gene>
<protein>
    <recommendedName>
        <fullName evidence="2">histidine kinase</fullName>
        <ecNumber evidence="2">2.7.13.3</ecNumber>
    </recommendedName>
</protein>
<evidence type="ECO:0000256" key="5">
    <source>
        <dbReference type="ARBA" id="ARBA00022741"/>
    </source>
</evidence>